<protein>
    <submittedName>
        <fullName evidence="2">Uncharacterized protein</fullName>
    </submittedName>
</protein>
<name>A0A6J4K844_9PSEU</name>
<feature type="non-terminal residue" evidence="2">
    <location>
        <position position="289"/>
    </location>
</feature>
<dbReference type="AlphaFoldDB" id="A0A6J4K844"/>
<feature type="compositionally biased region" description="Basic and acidic residues" evidence="1">
    <location>
        <begin position="217"/>
        <end position="238"/>
    </location>
</feature>
<feature type="region of interest" description="Disordered" evidence="1">
    <location>
        <begin position="1"/>
        <end position="145"/>
    </location>
</feature>
<reference evidence="2" key="1">
    <citation type="submission" date="2020-02" db="EMBL/GenBank/DDBJ databases">
        <authorList>
            <person name="Meier V. D."/>
        </authorList>
    </citation>
    <scope>NUCLEOTIDE SEQUENCE</scope>
    <source>
        <strain evidence="2">AVDCRST_MAG54</strain>
    </source>
</reference>
<feature type="region of interest" description="Disordered" evidence="1">
    <location>
        <begin position="181"/>
        <end position="289"/>
    </location>
</feature>
<feature type="non-terminal residue" evidence="2">
    <location>
        <position position="1"/>
    </location>
</feature>
<dbReference type="EMBL" id="CADCTH010000630">
    <property type="protein sequence ID" value="CAA9297930.1"/>
    <property type="molecule type" value="Genomic_DNA"/>
</dbReference>
<proteinExistence type="predicted"/>
<evidence type="ECO:0000256" key="1">
    <source>
        <dbReference type="SAM" id="MobiDB-lite"/>
    </source>
</evidence>
<feature type="compositionally biased region" description="Basic residues" evidence="1">
    <location>
        <begin position="1"/>
        <end position="10"/>
    </location>
</feature>
<gene>
    <name evidence="2" type="ORF">AVDCRST_MAG54-4995</name>
</gene>
<feature type="compositionally biased region" description="Low complexity" evidence="1">
    <location>
        <begin position="32"/>
        <end position="46"/>
    </location>
</feature>
<feature type="compositionally biased region" description="Gly residues" evidence="1">
    <location>
        <begin position="272"/>
        <end position="282"/>
    </location>
</feature>
<organism evidence="2">
    <name type="scientific">uncultured Actinomycetospora sp</name>
    <dbReference type="NCBI Taxonomy" id="1135996"/>
    <lineage>
        <taxon>Bacteria</taxon>
        <taxon>Bacillati</taxon>
        <taxon>Actinomycetota</taxon>
        <taxon>Actinomycetes</taxon>
        <taxon>Pseudonocardiales</taxon>
        <taxon>Pseudonocardiaceae</taxon>
        <taxon>Actinomycetospora</taxon>
        <taxon>environmental samples</taxon>
    </lineage>
</organism>
<feature type="compositionally biased region" description="Low complexity" evidence="1">
    <location>
        <begin position="194"/>
        <end position="207"/>
    </location>
</feature>
<evidence type="ECO:0000313" key="2">
    <source>
        <dbReference type="EMBL" id="CAA9297930.1"/>
    </source>
</evidence>
<accession>A0A6J4K844</accession>
<feature type="compositionally biased region" description="Basic and acidic residues" evidence="1">
    <location>
        <begin position="109"/>
        <end position="121"/>
    </location>
</feature>
<feature type="compositionally biased region" description="Basic and acidic residues" evidence="1">
    <location>
        <begin position="62"/>
        <end position="86"/>
    </location>
</feature>
<sequence length="289" mass="30970">DARCPPRPRHDRAGPRLLGDAPLVGAVDRPLRGPGLPGDHPGLPRLRGGGRVPQRRPGPGRGAHDGRDRRAPRGDRARDPLAADHHRALRGRRVHPDPARPRLRRRGRRAELGAHRGRADHPALAGQGDVPGAEEPGQPPPGDPLRLRALELRVHQHLPGGGGPGTVRALRRAGVRRHHLRERAGQPHPGPPGHVGELPQRGPGAAAVRRRQRGQHHAAEDPVVERRALQGRGHDHRGGRVRRQAPPAARRPGLGGDRRLRPGVGRASRDGPAGGRPAGHGAGDARDRL</sequence>